<sequence>MRHNAVQCAAHVWQRLVRVLALALCALTGGVKCVQTPDTRQRSRVAAELLWSTVAQLRLAQGIQAGCC</sequence>
<keyword evidence="3" id="KW-1185">Reference proteome</keyword>
<evidence type="ECO:0008006" key="4">
    <source>
        <dbReference type="Google" id="ProtNLM"/>
    </source>
</evidence>
<name>A0ABY8TLN8_TETOB</name>
<reference evidence="2 3" key="1">
    <citation type="submission" date="2023-05" db="EMBL/GenBank/DDBJ databases">
        <title>A 100% complete, gapless, phased diploid assembly of the Scenedesmus obliquus UTEX 3031 genome.</title>
        <authorList>
            <person name="Biondi T.C."/>
            <person name="Hanschen E.R."/>
            <person name="Kwon T."/>
            <person name="Eng W."/>
            <person name="Kruse C.P.S."/>
            <person name="Koehler S.I."/>
            <person name="Kunde Y."/>
            <person name="Gleasner C.D."/>
            <person name="You Mak K.T."/>
            <person name="Polle J."/>
            <person name="Hovde B.T."/>
            <person name="Starkenburg S.R."/>
        </authorList>
    </citation>
    <scope>NUCLEOTIDE SEQUENCE [LARGE SCALE GENOMIC DNA]</scope>
    <source>
        <strain evidence="2 3">DOE0152z</strain>
    </source>
</reference>
<evidence type="ECO:0000256" key="1">
    <source>
        <dbReference type="SAM" id="SignalP"/>
    </source>
</evidence>
<protein>
    <recommendedName>
        <fullName evidence="4">Secreted protein</fullName>
    </recommendedName>
</protein>
<dbReference type="EMBL" id="CP126209">
    <property type="protein sequence ID" value="WIA10027.1"/>
    <property type="molecule type" value="Genomic_DNA"/>
</dbReference>
<evidence type="ECO:0000313" key="3">
    <source>
        <dbReference type="Proteomes" id="UP001244341"/>
    </source>
</evidence>
<evidence type="ECO:0000313" key="2">
    <source>
        <dbReference type="EMBL" id="WIA10027.1"/>
    </source>
</evidence>
<dbReference type="Proteomes" id="UP001244341">
    <property type="component" value="Chromosome 2b"/>
</dbReference>
<keyword evidence="1" id="KW-0732">Signal</keyword>
<accession>A0ABY8TLN8</accession>
<feature type="signal peptide" evidence="1">
    <location>
        <begin position="1"/>
        <end position="33"/>
    </location>
</feature>
<proteinExistence type="predicted"/>
<gene>
    <name evidence="2" type="ORF">OEZ85_010239</name>
</gene>
<feature type="chain" id="PRO_5046959500" description="Secreted protein" evidence="1">
    <location>
        <begin position="34"/>
        <end position="68"/>
    </location>
</feature>
<organism evidence="2 3">
    <name type="scientific">Tetradesmus obliquus</name>
    <name type="common">Green alga</name>
    <name type="synonym">Acutodesmus obliquus</name>
    <dbReference type="NCBI Taxonomy" id="3088"/>
    <lineage>
        <taxon>Eukaryota</taxon>
        <taxon>Viridiplantae</taxon>
        <taxon>Chlorophyta</taxon>
        <taxon>core chlorophytes</taxon>
        <taxon>Chlorophyceae</taxon>
        <taxon>CS clade</taxon>
        <taxon>Sphaeropleales</taxon>
        <taxon>Scenedesmaceae</taxon>
        <taxon>Tetradesmus</taxon>
    </lineage>
</organism>